<protein>
    <submittedName>
        <fullName evidence="1">Uncharacterized protein</fullName>
    </submittedName>
</protein>
<accession>A0A1R3H2N0</accession>
<dbReference type="EMBL" id="AWUE01020906">
    <property type="protein sequence ID" value="OMO64613.1"/>
    <property type="molecule type" value="Genomic_DNA"/>
</dbReference>
<sequence>MKISEMRTQNESFPTISNLRRPQTLWKVENRDRETQTGGKGNYFYDFFCDFLLIISGMHPKPNPKAPNPGGDLIPTYN</sequence>
<gene>
    <name evidence="1" type="ORF">COLO4_31989</name>
</gene>
<dbReference type="Proteomes" id="UP000187203">
    <property type="component" value="Unassembled WGS sequence"/>
</dbReference>
<proteinExistence type="predicted"/>
<organism evidence="1 2">
    <name type="scientific">Corchorus olitorius</name>
    <dbReference type="NCBI Taxonomy" id="93759"/>
    <lineage>
        <taxon>Eukaryota</taxon>
        <taxon>Viridiplantae</taxon>
        <taxon>Streptophyta</taxon>
        <taxon>Embryophyta</taxon>
        <taxon>Tracheophyta</taxon>
        <taxon>Spermatophyta</taxon>
        <taxon>Magnoliopsida</taxon>
        <taxon>eudicotyledons</taxon>
        <taxon>Gunneridae</taxon>
        <taxon>Pentapetalae</taxon>
        <taxon>rosids</taxon>
        <taxon>malvids</taxon>
        <taxon>Malvales</taxon>
        <taxon>Malvaceae</taxon>
        <taxon>Grewioideae</taxon>
        <taxon>Apeibeae</taxon>
        <taxon>Corchorus</taxon>
    </lineage>
</organism>
<keyword evidence="2" id="KW-1185">Reference proteome</keyword>
<comment type="caution">
    <text evidence="1">The sequence shown here is derived from an EMBL/GenBank/DDBJ whole genome shotgun (WGS) entry which is preliminary data.</text>
</comment>
<name>A0A1R3H2N0_9ROSI</name>
<reference evidence="2" key="1">
    <citation type="submission" date="2013-09" db="EMBL/GenBank/DDBJ databases">
        <title>Corchorus olitorius genome sequencing.</title>
        <authorList>
            <person name="Alam M."/>
            <person name="Haque M.S."/>
            <person name="Islam M.S."/>
            <person name="Emdad E.M."/>
            <person name="Islam M.M."/>
            <person name="Ahmed B."/>
            <person name="Halim A."/>
            <person name="Hossen Q.M.M."/>
            <person name="Hossain M.Z."/>
            <person name="Ahmed R."/>
            <person name="Khan M.M."/>
            <person name="Islam R."/>
            <person name="Rashid M.M."/>
            <person name="Khan S.A."/>
            <person name="Rahman M.S."/>
            <person name="Alam M."/>
            <person name="Yahiya A.S."/>
            <person name="Khan M.S."/>
            <person name="Azam M.S."/>
            <person name="Haque T."/>
            <person name="Lashkar M.Z.H."/>
            <person name="Akhand A.I."/>
            <person name="Morshed G."/>
            <person name="Roy S."/>
            <person name="Uddin K.S."/>
            <person name="Rabeya T."/>
            <person name="Hossain A.S."/>
            <person name="Chowdhury A."/>
            <person name="Snigdha A.R."/>
            <person name="Mortoza M.S."/>
            <person name="Matin S.A."/>
            <person name="Hoque S.M.E."/>
            <person name="Islam M.K."/>
            <person name="Roy D.K."/>
            <person name="Haider R."/>
            <person name="Moosa M.M."/>
            <person name="Elias S.M."/>
            <person name="Hasan A.M."/>
            <person name="Jahan S."/>
            <person name="Shafiuddin M."/>
            <person name="Mahmood N."/>
            <person name="Shommy N.S."/>
        </authorList>
    </citation>
    <scope>NUCLEOTIDE SEQUENCE [LARGE SCALE GENOMIC DNA]</scope>
    <source>
        <strain evidence="2">cv. O-4</strain>
    </source>
</reference>
<evidence type="ECO:0000313" key="2">
    <source>
        <dbReference type="Proteomes" id="UP000187203"/>
    </source>
</evidence>
<evidence type="ECO:0000313" key="1">
    <source>
        <dbReference type="EMBL" id="OMO64613.1"/>
    </source>
</evidence>
<dbReference type="AlphaFoldDB" id="A0A1R3H2N0"/>